<dbReference type="Gene3D" id="3.40.91.30">
    <property type="match status" value="1"/>
</dbReference>
<dbReference type="Pfam" id="PF06356">
    <property type="entry name" value="DUF1064"/>
    <property type="match status" value="1"/>
</dbReference>
<dbReference type="RefSeq" id="YP_010113055.1">
    <property type="nucleotide sequence ID" value="NC_055898.1"/>
</dbReference>
<sequence length="131" mass="15630">MKRLTKKKGLKKVRNATPNEYDGIKFRSKLETYTYKKLKEANIPAQYEAIHFELIPKFEYNGEKVRAMTYLPDFVGKNFIIECKGLMGDSFPLRWKIFKYTLMKSRANYKLYLVRNQKQVDSMIDELKTKK</sequence>
<name>A0A7M1S1G0_9CAUD</name>
<reference evidence="1 2" key="1">
    <citation type="submission" date="2020-07" db="EMBL/GenBank/DDBJ databases">
        <title>Taxonomic proposal: Crassvirales, a new order of highly abundant and diverse bacterial viruses.</title>
        <authorList>
            <person name="Shkoporov A.N."/>
            <person name="Stockdale S.R."/>
            <person name="Guerin E."/>
            <person name="Ross R.P."/>
            <person name="Hill C."/>
        </authorList>
    </citation>
    <scope>NUCLEOTIDE SEQUENCE [LARGE SCALE GENOMIC DNA]</scope>
</reference>
<dbReference type="Proteomes" id="UP000594057">
    <property type="component" value="Segment"/>
</dbReference>
<proteinExistence type="predicted"/>
<keyword evidence="2" id="KW-1185">Reference proteome</keyword>
<evidence type="ECO:0000313" key="1">
    <source>
        <dbReference type="EMBL" id="QOR60082.1"/>
    </source>
</evidence>
<organism evidence="1 2">
    <name type="scientific">uncultured phage cr115_1</name>
    <dbReference type="NCBI Taxonomy" id="2772089"/>
    <lineage>
        <taxon>Viruses</taxon>
        <taxon>Duplodnaviria</taxon>
        <taxon>Heunggongvirae</taxon>
        <taxon>Uroviricota</taxon>
        <taxon>Caudoviricetes</taxon>
        <taxon>Crassvirales</taxon>
        <taxon>Suoliviridae</taxon>
        <taxon>Uncouvirinae</taxon>
        <taxon>Birpovirus</taxon>
        <taxon>Birpovirus hiberniae</taxon>
    </lineage>
</organism>
<dbReference type="InterPro" id="IPR009414">
    <property type="entry name" value="DUF1064"/>
</dbReference>
<evidence type="ECO:0008006" key="3">
    <source>
        <dbReference type="Google" id="ProtNLM"/>
    </source>
</evidence>
<evidence type="ECO:0000313" key="2">
    <source>
        <dbReference type="Proteomes" id="UP000594057"/>
    </source>
</evidence>
<dbReference type="GeneID" id="65131552"/>
<accession>A0A7M1S1G0</accession>
<dbReference type="EMBL" id="MT774405">
    <property type="protein sequence ID" value="QOR60082.1"/>
    <property type="molecule type" value="Genomic_DNA"/>
</dbReference>
<protein>
    <recommendedName>
        <fullName evidence="3">DUF1064 domain-containing protein</fullName>
    </recommendedName>
</protein>
<dbReference type="KEGG" id="vg:65131552"/>